<dbReference type="SUPFAM" id="SSF47473">
    <property type="entry name" value="EF-hand"/>
    <property type="match status" value="1"/>
</dbReference>
<gene>
    <name evidence="7" type="ORF">BQ4739_LOCUS15927</name>
</gene>
<evidence type="ECO:0000256" key="3">
    <source>
        <dbReference type="ARBA" id="ARBA00022723"/>
    </source>
</evidence>
<dbReference type="SMART" id="SM00054">
    <property type="entry name" value="EFh"/>
    <property type="match status" value="3"/>
</dbReference>
<evidence type="ECO:0000313" key="8">
    <source>
        <dbReference type="Proteomes" id="UP000256970"/>
    </source>
</evidence>
<dbReference type="InterPro" id="IPR051426">
    <property type="entry name" value="Peflin/Sorcin_CaBP"/>
</dbReference>
<evidence type="ECO:0000256" key="5">
    <source>
        <dbReference type="ARBA" id="ARBA00022837"/>
    </source>
</evidence>
<keyword evidence="3" id="KW-0479">Metal-binding</keyword>
<dbReference type="PROSITE" id="PS50222">
    <property type="entry name" value="EF_HAND_2"/>
    <property type="match status" value="2"/>
</dbReference>
<dbReference type="PROSITE" id="PS00018">
    <property type="entry name" value="EF_HAND_1"/>
    <property type="match status" value="2"/>
</dbReference>
<dbReference type="Gene3D" id="1.10.238.10">
    <property type="entry name" value="EF-hand"/>
    <property type="match status" value="1"/>
</dbReference>
<evidence type="ECO:0000256" key="2">
    <source>
        <dbReference type="ARBA" id="ARBA00022490"/>
    </source>
</evidence>
<dbReference type="InterPro" id="IPR002048">
    <property type="entry name" value="EF_hand_dom"/>
</dbReference>
<feature type="domain" description="EF-hand" evidence="6">
    <location>
        <begin position="1"/>
        <end position="36"/>
    </location>
</feature>
<dbReference type="STRING" id="3088.A0A383WDY7"/>
<dbReference type="GO" id="GO:0005509">
    <property type="term" value="F:calcium ion binding"/>
    <property type="evidence" value="ECO:0007669"/>
    <property type="project" value="InterPro"/>
</dbReference>
<dbReference type="InterPro" id="IPR018247">
    <property type="entry name" value="EF_Hand_1_Ca_BS"/>
</dbReference>
<dbReference type="PANTHER" id="PTHR46212">
    <property type="entry name" value="PEFLIN"/>
    <property type="match status" value="1"/>
</dbReference>
<dbReference type="GO" id="GO:0005737">
    <property type="term" value="C:cytoplasm"/>
    <property type="evidence" value="ECO:0007669"/>
    <property type="project" value="UniProtKB-SubCell"/>
</dbReference>
<comment type="subcellular location">
    <subcellularLocation>
        <location evidence="1">Cytoplasm</location>
    </subcellularLocation>
</comment>
<feature type="domain" description="EF-hand" evidence="6">
    <location>
        <begin position="67"/>
        <end position="102"/>
    </location>
</feature>
<evidence type="ECO:0000256" key="4">
    <source>
        <dbReference type="ARBA" id="ARBA00022737"/>
    </source>
</evidence>
<reference evidence="7 8" key="1">
    <citation type="submission" date="2016-10" db="EMBL/GenBank/DDBJ databases">
        <authorList>
            <person name="Cai Z."/>
        </authorList>
    </citation>
    <scope>NUCLEOTIDE SEQUENCE [LARGE SCALE GENOMIC DNA]</scope>
</reference>
<dbReference type="InterPro" id="IPR011992">
    <property type="entry name" value="EF-hand-dom_pair"/>
</dbReference>
<keyword evidence="8" id="KW-1185">Reference proteome</keyword>
<dbReference type="Proteomes" id="UP000256970">
    <property type="component" value="Unassembled WGS sequence"/>
</dbReference>
<keyword evidence="4" id="KW-0677">Repeat</keyword>
<keyword evidence="5" id="KW-0106">Calcium</keyword>
<dbReference type="AlphaFoldDB" id="A0A383WDY7"/>
<dbReference type="Pfam" id="PF13499">
    <property type="entry name" value="EF-hand_7"/>
    <property type="match status" value="2"/>
</dbReference>
<name>A0A383WDY7_TETOB</name>
<dbReference type="CDD" id="cd16185">
    <property type="entry name" value="EFh_PEF_ALG-2_like"/>
    <property type="match status" value="1"/>
</dbReference>
<proteinExistence type="predicted"/>
<evidence type="ECO:0000313" key="7">
    <source>
        <dbReference type="EMBL" id="SZX75651.1"/>
    </source>
</evidence>
<keyword evidence="2" id="KW-0963">Cytoplasm</keyword>
<organism evidence="7 8">
    <name type="scientific">Tetradesmus obliquus</name>
    <name type="common">Green alga</name>
    <name type="synonym">Acutodesmus obliquus</name>
    <dbReference type="NCBI Taxonomy" id="3088"/>
    <lineage>
        <taxon>Eukaryota</taxon>
        <taxon>Viridiplantae</taxon>
        <taxon>Chlorophyta</taxon>
        <taxon>core chlorophytes</taxon>
        <taxon>Chlorophyceae</taxon>
        <taxon>CS clade</taxon>
        <taxon>Sphaeropleales</taxon>
        <taxon>Scenedesmaceae</taxon>
        <taxon>Tetradesmus</taxon>
    </lineage>
</organism>
<dbReference type="PANTHER" id="PTHR46212:SF3">
    <property type="entry name" value="GH27120P"/>
    <property type="match status" value="1"/>
</dbReference>
<protein>
    <recommendedName>
        <fullName evidence="6">EF-hand domain-containing protein</fullName>
    </recommendedName>
</protein>
<accession>A0A383WDY7</accession>
<dbReference type="EMBL" id="FNXT01001238">
    <property type="protein sequence ID" value="SZX75651.1"/>
    <property type="molecule type" value="Genomic_DNA"/>
</dbReference>
<dbReference type="GO" id="GO:0048306">
    <property type="term" value="F:calcium-dependent protein binding"/>
    <property type="evidence" value="ECO:0007669"/>
    <property type="project" value="UniProtKB-ARBA"/>
</dbReference>
<sequence>MGDQQLKAWFDAIDVDHSGRLDSKELQRALAMGNLHYGLNDVDQMVRAFDVDNSRSLGFAQFSRLHYFLVNVQNSFQTFDRDRSGRLTPDEVAQALQQAGFQLDGPAMMAMISKFDPDNSTSLSLDEYIRSCLFLQTAARTFGAFDPQRTGQVHLSFNQFVYAASHVST</sequence>
<evidence type="ECO:0000256" key="1">
    <source>
        <dbReference type="ARBA" id="ARBA00004496"/>
    </source>
</evidence>
<evidence type="ECO:0000259" key="6">
    <source>
        <dbReference type="PROSITE" id="PS50222"/>
    </source>
</evidence>